<feature type="transmembrane region" description="Helical" evidence="1">
    <location>
        <begin position="15"/>
        <end position="36"/>
    </location>
</feature>
<sequence length="241" mass="26545">MDHHESWVKNKLEPIIFILLFVNVLGLDIFTLYNLLFKKEKYLNQTGAASISITPSPITSTEAKPESEDCSPNCKSAIDQALAPFKITPSATPRSTKTQSVAFPTSAPVIQPTSAGQQQTTVKEFFIPLGTGSSTAADWTDVPGVKAEVDSSKYPNIQKVLFEASTHVPNANEIVEVRLYNESDKYVVGNSEFLYPSGTTQNFRIAEIQLGQGAKIYKVQMKTQLQYTAVLDQARIHITTN</sequence>
<dbReference type="EMBL" id="MGAG01000002">
    <property type="protein sequence ID" value="OGK42412.1"/>
    <property type="molecule type" value="Genomic_DNA"/>
</dbReference>
<evidence type="ECO:0000313" key="2">
    <source>
        <dbReference type="EMBL" id="OGK42412.1"/>
    </source>
</evidence>
<dbReference type="AlphaFoldDB" id="A0A1F7IGC6"/>
<keyword evidence="1" id="KW-1133">Transmembrane helix</keyword>
<gene>
    <name evidence="2" type="ORF">A2954_01040</name>
</gene>
<accession>A0A1F7IGC6</accession>
<keyword evidence="1" id="KW-0812">Transmembrane</keyword>
<protein>
    <submittedName>
        <fullName evidence="2">Uncharacterized protein</fullName>
    </submittedName>
</protein>
<proteinExistence type="predicted"/>
<keyword evidence="1" id="KW-0472">Membrane</keyword>
<reference evidence="2 3" key="1">
    <citation type="journal article" date="2016" name="Nat. Commun.">
        <title>Thousands of microbial genomes shed light on interconnected biogeochemical processes in an aquifer system.</title>
        <authorList>
            <person name="Anantharaman K."/>
            <person name="Brown C.T."/>
            <person name="Hug L.A."/>
            <person name="Sharon I."/>
            <person name="Castelle C.J."/>
            <person name="Probst A.J."/>
            <person name="Thomas B.C."/>
            <person name="Singh A."/>
            <person name="Wilkins M.J."/>
            <person name="Karaoz U."/>
            <person name="Brodie E.L."/>
            <person name="Williams K.H."/>
            <person name="Hubbard S.S."/>
            <person name="Banfield J.F."/>
        </authorList>
    </citation>
    <scope>NUCLEOTIDE SEQUENCE [LARGE SCALE GENOMIC DNA]</scope>
</reference>
<dbReference type="Proteomes" id="UP000177698">
    <property type="component" value="Unassembled WGS sequence"/>
</dbReference>
<evidence type="ECO:0000256" key="1">
    <source>
        <dbReference type="SAM" id="Phobius"/>
    </source>
</evidence>
<comment type="caution">
    <text evidence="2">The sequence shown here is derived from an EMBL/GenBank/DDBJ whole genome shotgun (WGS) entry which is preliminary data.</text>
</comment>
<organism evidence="2 3">
    <name type="scientific">Candidatus Roizmanbacteria bacterium RIFCSPLOWO2_01_FULL_37_12</name>
    <dbReference type="NCBI Taxonomy" id="1802056"/>
    <lineage>
        <taxon>Bacteria</taxon>
        <taxon>Candidatus Roizmaniibacteriota</taxon>
    </lineage>
</organism>
<evidence type="ECO:0000313" key="3">
    <source>
        <dbReference type="Proteomes" id="UP000177698"/>
    </source>
</evidence>
<name>A0A1F7IGC6_9BACT</name>